<keyword evidence="2" id="KW-1185">Reference proteome</keyword>
<dbReference type="Proteomes" id="UP001235840">
    <property type="component" value="Unassembled WGS sequence"/>
</dbReference>
<gene>
    <name evidence="1" type="ORF">J2S11_000914</name>
</gene>
<accession>A0ABT9VVM8</accession>
<evidence type="ECO:0000313" key="1">
    <source>
        <dbReference type="EMBL" id="MDQ0165014.1"/>
    </source>
</evidence>
<sequence length="101" mass="11814">MSAGQFNMHALGQKRENRLNVFMFTKGVIGVELLNKDFVQLDEHIFLYKTNNVTPLVEYYEANGYTFDDQFGSGYVFYQNDKRVNFSTQAVTRWHSIMITN</sequence>
<evidence type="ECO:0000313" key="2">
    <source>
        <dbReference type="Proteomes" id="UP001235840"/>
    </source>
</evidence>
<comment type="caution">
    <text evidence="1">The sequence shown here is derived from an EMBL/GenBank/DDBJ whole genome shotgun (WGS) entry which is preliminary data.</text>
</comment>
<proteinExistence type="predicted"/>
<reference evidence="1 2" key="1">
    <citation type="submission" date="2023-07" db="EMBL/GenBank/DDBJ databases">
        <title>Genomic Encyclopedia of Type Strains, Phase IV (KMG-IV): sequencing the most valuable type-strain genomes for metagenomic binning, comparative biology and taxonomic classification.</title>
        <authorList>
            <person name="Goeker M."/>
        </authorList>
    </citation>
    <scope>NUCLEOTIDE SEQUENCE [LARGE SCALE GENOMIC DNA]</scope>
    <source>
        <strain evidence="1 2">DSM 12751</strain>
    </source>
</reference>
<protein>
    <submittedName>
        <fullName evidence="1">Uncharacterized protein</fullName>
    </submittedName>
</protein>
<dbReference type="EMBL" id="JAUSTY010000003">
    <property type="protein sequence ID" value="MDQ0165014.1"/>
    <property type="molecule type" value="Genomic_DNA"/>
</dbReference>
<name>A0ABT9VVM8_9BACI</name>
<organism evidence="1 2">
    <name type="scientific">Caldalkalibacillus horti</name>
    <dbReference type="NCBI Taxonomy" id="77523"/>
    <lineage>
        <taxon>Bacteria</taxon>
        <taxon>Bacillati</taxon>
        <taxon>Bacillota</taxon>
        <taxon>Bacilli</taxon>
        <taxon>Bacillales</taxon>
        <taxon>Bacillaceae</taxon>
        <taxon>Caldalkalibacillus</taxon>
    </lineage>
</organism>